<reference evidence="1 2" key="1">
    <citation type="submission" date="2018-12" db="EMBL/GenBank/DDBJ databases">
        <title>bacterium Hansschlegelia zhihuaiae S113.</title>
        <authorList>
            <person name="He J."/>
        </authorList>
    </citation>
    <scope>NUCLEOTIDE SEQUENCE [LARGE SCALE GENOMIC DNA]</scope>
    <source>
        <strain evidence="1 2">S 113</strain>
    </source>
</reference>
<comment type="caution">
    <text evidence="1">The sequence shown here is derived from an EMBL/GenBank/DDBJ whole genome shotgun (WGS) entry which is preliminary data.</text>
</comment>
<evidence type="ECO:0000313" key="1">
    <source>
        <dbReference type="EMBL" id="RXF75473.1"/>
    </source>
</evidence>
<name>A0A4Q0MP84_9HYPH</name>
<organism evidence="1 2">
    <name type="scientific">Hansschlegelia zhihuaiae</name>
    <dbReference type="NCBI Taxonomy" id="405005"/>
    <lineage>
        <taxon>Bacteria</taxon>
        <taxon>Pseudomonadati</taxon>
        <taxon>Pseudomonadota</taxon>
        <taxon>Alphaproteobacteria</taxon>
        <taxon>Hyphomicrobiales</taxon>
        <taxon>Methylopilaceae</taxon>
        <taxon>Hansschlegelia</taxon>
    </lineage>
</organism>
<dbReference type="AlphaFoldDB" id="A0A4Q0MP84"/>
<gene>
    <name evidence="1" type="ORF">EK403_01035</name>
</gene>
<dbReference type="Proteomes" id="UP000289708">
    <property type="component" value="Unassembled WGS sequence"/>
</dbReference>
<evidence type="ECO:0000313" key="2">
    <source>
        <dbReference type="Proteomes" id="UP000289708"/>
    </source>
</evidence>
<dbReference type="EMBL" id="RYFI01000001">
    <property type="protein sequence ID" value="RXF75473.1"/>
    <property type="molecule type" value="Genomic_DNA"/>
</dbReference>
<dbReference type="RefSeq" id="WP_128775652.1">
    <property type="nucleotide sequence ID" value="NZ_RYFI01000001.1"/>
</dbReference>
<proteinExistence type="predicted"/>
<protein>
    <submittedName>
        <fullName evidence="1">Uncharacterized protein</fullName>
    </submittedName>
</protein>
<keyword evidence="2" id="KW-1185">Reference proteome</keyword>
<sequence>MGYAQRELFPAPQGDLFGESDESLRPVYQVKREHVLNRLVEMLADMRAAERWPWSETRVALNRETVWPYLLRLLPEEEAERWRADLEAETERLDAAAPVD</sequence>
<accession>A0A4Q0MP84</accession>